<dbReference type="Proteomes" id="UP001595705">
    <property type="component" value="Unassembled WGS sequence"/>
</dbReference>
<gene>
    <name evidence="1" type="ORF">ACFONC_15345</name>
</gene>
<sequence>MIEKVSYKREGNDVLVTNLDGIAKGTTFRYTMTGPDTARSELGNLRRVK</sequence>
<keyword evidence="2" id="KW-1185">Reference proteome</keyword>
<organism evidence="1 2">
    <name type="scientific">Luteimonas soli</name>
    <dbReference type="NCBI Taxonomy" id="1648966"/>
    <lineage>
        <taxon>Bacteria</taxon>
        <taxon>Pseudomonadati</taxon>
        <taxon>Pseudomonadota</taxon>
        <taxon>Gammaproteobacteria</taxon>
        <taxon>Lysobacterales</taxon>
        <taxon>Lysobacteraceae</taxon>
        <taxon>Luteimonas</taxon>
    </lineage>
</organism>
<proteinExistence type="predicted"/>
<comment type="caution">
    <text evidence="1">The sequence shown here is derived from an EMBL/GenBank/DDBJ whole genome shotgun (WGS) entry which is preliminary data.</text>
</comment>
<evidence type="ECO:0000313" key="1">
    <source>
        <dbReference type="EMBL" id="MFC3717526.1"/>
    </source>
</evidence>
<accession>A0ABV7XMW6</accession>
<reference evidence="2" key="1">
    <citation type="journal article" date="2019" name="Int. J. Syst. Evol. Microbiol.">
        <title>The Global Catalogue of Microorganisms (GCM) 10K type strain sequencing project: providing services to taxonomists for standard genome sequencing and annotation.</title>
        <authorList>
            <consortium name="The Broad Institute Genomics Platform"/>
            <consortium name="The Broad Institute Genome Sequencing Center for Infectious Disease"/>
            <person name="Wu L."/>
            <person name="Ma J."/>
        </authorList>
    </citation>
    <scope>NUCLEOTIDE SEQUENCE [LARGE SCALE GENOMIC DNA]</scope>
    <source>
        <strain evidence="2">KCTC 42441</strain>
    </source>
</reference>
<evidence type="ECO:0008006" key="3">
    <source>
        <dbReference type="Google" id="ProtNLM"/>
    </source>
</evidence>
<protein>
    <recommendedName>
        <fullName evidence="3">YD repeat-containing protein</fullName>
    </recommendedName>
</protein>
<name>A0ABV7XMW6_9GAMM</name>
<evidence type="ECO:0000313" key="2">
    <source>
        <dbReference type="Proteomes" id="UP001595705"/>
    </source>
</evidence>
<dbReference type="RefSeq" id="WP_386745548.1">
    <property type="nucleotide sequence ID" value="NZ_JBHRYA010000016.1"/>
</dbReference>
<dbReference type="EMBL" id="JBHRYA010000016">
    <property type="protein sequence ID" value="MFC3717526.1"/>
    <property type="molecule type" value="Genomic_DNA"/>
</dbReference>